<dbReference type="InterPro" id="IPR036871">
    <property type="entry name" value="PX_dom_sf"/>
</dbReference>
<dbReference type="PROSITE" id="PS50195">
    <property type="entry name" value="PX"/>
    <property type="match status" value="1"/>
</dbReference>
<dbReference type="Pfam" id="PF00787">
    <property type="entry name" value="PX"/>
    <property type="match status" value="1"/>
</dbReference>
<evidence type="ECO:0000256" key="6">
    <source>
        <dbReference type="ARBA" id="ARBA00023121"/>
    </source>
</evidence>
<gene>
    <name evidence="9" type="ORF">NMOB1V02_LOCUS6908</name>
</gene>
<name>A0A7R9BQ48_9CRUS</name>
<keyword evidence="6" id="KW-0446">Lipid-binding</keyword>
<dbReference type="Proteomes" id="UP000678499">
    <property type="component" value="Unassembled WGS sequence"/>
</dbReference>
<comment type="subcellular location">
    <subcellularLocation>
        <location evidence="2">Cytoplasm</location>
    </subcellularLocation>
    <subcellularLocation>
        <location evidence="1">Endomembrane system</location>
        <topology evidence="1">Peripheral membrane protein</topology>
    </subcellularLocation>
</comment>
<dbReference type="PANTHER" id="PTHR45949:SF2">
    <property type="entry name" value="SORTING NEXIN-4"/>
    <property type="match status" value="1"/>
</dbReference>
<dbReference type="Gene3D" id="3.30.1520.10">
    <property type="entry name" value="Phox-like domain"/>
    <property type="match status" value="1"/>
</dbReference>
<dbReference type="CDD" id="cd06860">
    <property type="entry name" value="PX_SNX7_30_like"/>
    <property type="match status" value="1"/>
</dbReference>
<dbReference type="EMBL" id="OA883589">
    <property type="protein sequence ID" value="CAD7279231.1"/>
    <property type="molecule type" value="Genomic_DNA"/>
</dbReference>
<dbReference type="AlphaFoldDB" id="A0A7R9BQ48"/>
<dbReference type="GO" id="GO:0005769">
    <property type="term" value="C:early endosome"/>
    <property type="evidence" value="ECO:0007669"/>
    <property type="project" value="TreeGrafter"/>
</dbReference>
<dbReference type="SUPFAM" id="SSF64268">
    <property type="entry name" value="PX domain"/>
    <property type="match status" value="1"/>
</dbReference>
<evidence type="ECO:0000256" key="7">
    <source>
        <dbReference type="ARBA" id="ARBA00023136"/>
    </source>
</evidence>
<evidence type="ECO:0000256" key="2">
    <source>
        <dbReference type="ARBA" id="ARBA00004496"/>
    </source>
</evidence>
<dbReference type="Gene3D" id="1.20.1270.60">
    <property type="entry name" value="Arfaptin homology (AH) domain/BAR domain"/>
    <property type="match status" value="1"/>
</dbReference>
<accession>A0A7R9BQ48</accession>
<evidence type="ECO:0000256" key="4">
    <source>
        <dbReference type="ARBA" id="ARBA00022448"/>
    </source>
</evidence>
<dbReference type="InterPro" id="IPR001683">
    <property type="entry name" value="PX_dom"/>
</dbReference>
<keyword evidence="5" id="KW-0963">Cytoplasm</keyword>
<evidence type="ECO:0000313" key="9">
    <source>
        <dbReference type="EMBL" id="CAD7279231.1"/>
    </source>
</evidence>
<reference evidence="9" key="1">
    <citation type="submission" date="2020-11" db="EMBL/GenBank/DDBJ databases">
        <authorList>
            <person name="Tran Van P."/>
        </authorList>
    </citation>
    <scope>NUCLEOTIDE SEQUENCE</scope>
</reference>
<evidence type="ECO:0000256" key="1">
    <source>
        <dbReference type="ARBA" id="ARBA00004184"/>
    </source>
</evidence>
<dbReference type="SMART" id="SM00312">
    <property type="entry name" value="PX"/>
    <property type="match status" value="1"/>
</dbReference>
<keyword evidence="10" id="KW-1185">Reference proteome</keyword>
<keyword evidence="7" id="KW-0472">Membrane</keyword>
<dbReference type="EMBL" id="CAJPEX010001552">
    <property type="protein sequence ID" value="CAG0919383.1"/>
    <property type="molecule type" value="Genomic_DNA"/>
</dbReference>
<feature type="domain" description="PX" evidence="8">
    <location>
        <begin position="53"/>
        <end position="174"/>
    </location>
</feature>
<comment type="similarity">
    <text evidence="3">Belongs to the sorting nexin family.</text>
</comment>
<dbReference type="GO" id="GO:0032456">
    <property type="term" value="P:endocytic recycling"/>
    <property type="evidence" value="ECO:0007669"/>
    <property type="project" value="TreeGrafter"/>
</dbReference>
<dbReference type="InterPro" id="IPR027267">
    <property type="entry name" value="AH/BAR_dom_sf"/>
</dbReference>
<dbReference type="PANTHER" id="PTHR45949">
    <property type="entry name" value="SORTING NEXIN-4"/>
    <property type="match status" value="1"/>
</dbReference>
<evidence type="ECO:0000313" key="10">
    <source>
        <dbReference type="Proteomes" id="UP000678499"/>
    </source>
</evidence>
<proteinExistence type="inferred from homology"/>
<dbReference type="GO" id="GO:0015031">
    <property type="term" value="P:protein transport"/>
    <property type="evidence" value="ECO:0007669"/>
    <property type="project" value="TreeGrafter"/>
</dbReference>
<evidence type="ECO:0000259" key="8">
    <source>
        <dbReference type="PROSITE" id="PS50195"/>
    </source>
</evidence>
<evidence type="ECO:0000256" key="5">
    <source>
        <dbReference type="ARBA" id="ARBA00022490"/>
    </source>
</evidence>
<dbReference type="GO" id="GO:0061709">
    <property type="term" value="P:reticulophagy"/>
    <property type="evidence" value="ECO:0007669"/>
    <property type="project" value="TreeGrafter"/>
</dbReference>
<dbReference type="GO" id="GO:0000422">
    <property type="term" value="P:autophagy of mitochondrion"/>
    <property type="evidence" value="ECO:0007669"/>
    <property type="project" value="TreeGrafter"/>
</dbReference>
<organism evidence="9">
    <name type="scientific">Notodromas monacha</name>
    <dbReference type="NCBI Taxonomy" id="399045"/>
    <lineage>
        <taxon>Eukaryota</taxon>
        <taxon>Metazoa</taxon>
        <taxon>Ecdysozoa</taxon>
        <taxon>Arthropoda</taxon>
        <taxon>Crustacea</taxon>
        <taxon>Oligostraca</taxon>
        <taxon>Ostracoda</taxon>
        <taxon>Podocopa</taxon>
        <taxon>Podocopida</taxon>
        <taxon>Cypridocopina</taxon>
        <taxon>Cypridoidea</taxon>
        <taxon>Cyprididae</taxon>
        <taxon>Notodromas</taxon>
    </lineage>
</organism>
<dbReference type="GO" id="GO:0035091">
    <property type="term" value="F:phosphatidylinositol binding"/>
    <property type="evidence" value="ECO:0007669"/>
    <property type="project" value="InterPro"/>
</dbReference>
<sequence>MASVKDGCVSPCVADDASANASLVQSPSMGSISSSVFNSLRFDDDDPSVDASSDFYVKVDNPEKHVTTMETFITFRVTLRTTRPEFNNSEYHVRRRYNDFKWLRNRLEAENPSRVIPPVPEKHNLKEQLDRYGREFILQRMFLLNKFLQRLADHPVLSYDQNLVAFLTSSPAEFACHKKRREGLFVRVSTSMQNMSSLSVYLIKPQAPEFDQIGAYIGKFGEKLNFVGRVGSRIHQERTYYARELKMLAPALLLWANCESKLKQTLEILASAVDTSAKANDGLLHSHNFKFHLPLREYELWVDAVKSSLKRRDHFQVAYELSVEDLERKRADKVSLSSGGGENLFSFFSGKDSPALRLVREQKLDNTIEAVKKDSGEKGDRSEMANADIRADFERWTSMKDADLRSILLSHAIRHVQVYEQCVAAWENALSRLSDH</sequence>
<keyword evidence="4" id="KW-0813">Transport</keyword>
<dbReference type="GO" id="GO:0034727">
    <property type="term" value="P:piecemeal microautophagy of the nucleus"/>
    <property type="evidence" value="ECO:0007669"/>
    <property type="project" value="TreeGrafter"/>
</dbReference>
<protein>
    <recommendedName>
        <fullName evidence="8">PX domain-containing protein</fullName>
    </recommendedName>
</protein>
<dbReference type="GO" id="GO:0000407">
    <property type="term" value="C:phagophore assembly site"/>
    <property type="evidence" value="ECO:0007669"/>
    <property type="project" value="TreeGrafter"/>
</dbReference>
<evidence type="ECO:0000256" key="3">
    <source>
        <dbReference type="ARBA" id="ARBA00010883"/>
    </source>
</evidence>
<dbReference type="OrthoDB" id="205639at2759"/>